<protein>
    <recommendedName>
        <fullName evidence="3">NmrA-like family protein</fullName>
    </recommendedName>
</protein>
<dbReference type="Gene3D" id="3.90.25.10">
    <property type="entry name" value="UDP-galactose 4-epimerase, domain 1"/>
    <property type="match status" value="1"/>
</dbReference>
<dbReference type="Proteomes" id="UP000199546">
    <property type="component" value="Unassembled WGS sequence"/>
</dbReference>
<organism evidence="1 2">
    <name type="scientific">Geodermatophilus amargosae</name>
    <dbReference type="NCBI Taxonomy" id="1296565"/>
    <lineage>
        <taxon>Bacteria</taxon>
        <taxon>Bacillati</taxon>
        <taxon>Actinomycetota</taxon>
        <taxon>Actinomycetes</taxon>
        <taxon>Geodermatophilales</taxon>
        <taxon>Geodermatophilaceae</taxon>
        <taxon>Geodermatophilus</taxon>
    </lineage>
</organism>
<reference evidence="2" key="1">
    <citation type="submission" date="2016-10" db="EMBL/GenBank/DDBJ databases">
        <authorList>
            <person name="Varghese N."/>
            <person name="Submissions S."/>
        </authorList>
    </citation>
    <scope>NUCLEOTIDE SEQUENCE [LARGE SCALE GENOMIC DNA]</scope>
    <source>
        <strain evidence="2">DSM 46136</strain>
    </source>
</reference>
<name>A0A1I6YRU0_9ACTN</name>
<evidence type="ECO:0000313" key="2">
    <source>
        <dbReference type="Proteomes" id="UP000199546"/>
    </source>
</evidence>
<dbReference type="EMBL" id="FPBA01000003">
    <property type="protein sequence ID" value="SFT53078.1"/>
    <property type="molecule type" value="Genomic_DNA"/>
</dbReference>
<proteinExistence type="predicted"/>
<keyword evidence="2" id="KW-1185">Reference proteome</keyword>
<sequence>MITVTALTEQYGDRLAVDDMSFEVAAGRVTGFVGPATETLAPATGRQLRYDAISSEAFTAGMSAAGLPGAPVAVLDEVFAELRDGRDAGPADGVQRALGRPPRDFVEFARTTARPGLGVTS</sequence>
<evidence type="ECO:0008006" key="3">
    <source>
        <dbReference type="Google" id="ProtNLM"/>
    </source>
</evidence>
<accession>A0A1I6YRU0</accession>
<dbReference type="OrthoDB" id="3510772at2"/>
<dbReference type="STRING" id="1296565.SAMN05660657_01385"/>
<dbReference type="RefSeq" id="WP_093578652.1">
    <property type="nucleotide sequence ID" value="NZ_FPBA01000003.1"/>
</dbReference>
<evidence type="ECO:0000313" key="1">
    <source>
        <dbReference type="EMBL" id="SFT53078.1"/>
    </source>
</evidence>
<dbReference type="AlphaFoldDB" id="A0A1I6YRU0"/>
<gene>
    <name evidence="1" type="ORF">SAMN05660657_01385</name>
</gene>